<feature type="domain" description="Peptidase M16 C-terminal" evidence="4">
    <location>
        <begin position="177"/>
        <end position="349"/>
    </location>
</feature>
<feature type="domain" description="Peptidase M16 N-terminal" evidence="3">
    <location>
        <begin position="22"/>
        <end position="169"/>
    </location>
</feature>
<proteinExistence type="inferred from homology"/>
<organism evidence="5 6">
    <name type="scientific">Candidatus Tanganyikabacteria bacterium</name>
    <dbReference type="NCBI Taxonomy" id="2961651"/>
    <lineage>
        <taxon>Bacteria</taxon>
        <taxon>Bacillati</taxon>
        <taxon>Candidatus Sericytochromatia</taxon>
        <taxon>Candidatus Tanganyikabacteria</taxon>
    </lineage>
</organism>
<evidence type="ECO:0000256" key="1">
    <source>
        <dbReference type="ARBA" id="ARBA00007261"/>
    </source>
</evidence>
<evidence type="ECO:0000259" key="3">
    <source>
        <dbReference type="Pfam" id="PF00675"/>
    </source>
</evidence>
<evidence type="ECO:0000256" key="2">
    <source>
        <dbReference type="RuleBase" id="RU004447"/>
    </source>
</evidence>
<accession>A0A938BJW6</accession>
<dbReference type="Gene3D" id="3.30.830.10">
    <property type="entry name" value="Metalloenzyme, LuxS/M16 peptidase-like"/>
    <property type="match status" value="2"/>
</dbReference>
<dbReference type="AlphaFoldDB" id="A0A938BJW6"/>
<dbReference type="FunFam" id="3.30.830.10:FF:000008">
    <property type="entry name" value="Mitochondrial-processing peptidase subunit beta"/>
    <property type="match status" value="1"/>
</dbReference>
<dbReference type="SUPFAM" id="SSF63411">
    <property type="entry name" value="LuxS/MPP-like metallohydrolase"/>
    <property type="match status" value="2"/>
</dbReference>
<evidence type="ECO:0000313" key="5">
    <source>
        <dbReference type="EMBL" id="MBM3273606.1"/>
    </source>
</evidence>
<sequence>MPISHAAPTLREQKFVLDNGVRVLIEELPHVHSAAIGFWMDTGTKNENEQNNGISHFIEHMMFKGTTTRSSLAIAQALEDTGGSLNAFTDKEMTCYYARVLDDQVELAIEVLSDMLLNSVMDVDEIRREKKVVLEEIKMYEDSPDELVQDLFSQVFWRDHPLGRAIVGTRQSVRRTSRQDIFDYMERFYTPDRLVVSVAGNVSASDVLRQLEQTVGRLVRPGQHPPETAPVCSAVTKVKYKDIEQAHLVIGTQGLSVTHQDRYVLTVLDSILGGGMSSRLFQEVREKRGLAYSIASFEILYRKAGIFGIYAATNPKSLRSVIDVTLNEVFKVCDGGVTEEELQRAKQQLRGSLLLSLEMPRHRMSRMARNELYFGRLIPPAEVIEEIEAVQLQDLQRLTGDLFKPETLTTTVVGPVRNLKKSA</sequence>
<dbReference type="Pfam" id="PF00675">
    <property type="entry name" value="Peptidase_M16"/>
    <property type="match status" value="1"/>
</dbReference>
<name>A0A938BJW6_9BACT</name>
<dbReference type="InterPro" id="IPR011765">
    <property type="entry name" value="Pept_M16_N"/>
</dbReference>
<dbReference type="PANTHER" id="PTHR11851:SF49">
    <property type="entry name" value="MITOCHONDRIAL-PROCESSING PEPTIDASE SUBUNIT ALPHA"/>
    <property type="match status" value="1"/>
</dbReference>
<comment type="caution">
    <text evidence="5">The sequence shown here is derived from an EMBL/GenBank/DDBJ whole genome shotgun (WGS) entry which is preliminary data.</text>
</comment>
<dbReference type="GO" id="GO:0004222">
    <property type="term" value="F:metalloendopeptidase activity"/>
    <property type="evidence" value="ECO:0007669"/>
    <property type="project" value="InterPro"/>
</dbReference>
<dbReference type="EMBL" id="VGJX01000012">
    <property type="protein sequence ID" value="MBM3273606.1"/>
    <property type="molecule type" value="Genomic_DNA"/>
</dbReference>
<dbReference type="Pfam" id="PF05193">
    <property type="entry name" value="Peptidase_M16_C"/>
    <property type="match status" value="1"/>
</dbReference>
<dbReference type="InterPro" id="IPR050361">
    <property type="entry name" value="MPP/UQCRC_Complex"/>
</dbReference>
<dbReference type="GO" id="GO:0046872">
    <property type="term" value="F:metal ion binding"/>
    <property type="evidence" value="ECO:0007669"/>
    <property type="project" value="InterPro"/>
</dbReference>
<reference evidence="5 6" key="1">
    <citation type="submission" date="2019-03" db="EMBL/GenBank/DDBJ databases">
        <title>Lake Tanganyika Metagenome-Assembled Genomes (MAGs).</title>
        <authorList>
            <person name="Tran P."/>
        </authorList>
    </citation>
    <scope>NUCLEOTIDE SEQUENCE [LARGE SCALE GENOMIC DNA]</scope>
    <source>
        <strain evidence="5">K_DeepCast_65m_m2_236</strain>
    </source>
</reference>
<gene>
    <name evidence="5" type="ORF">FJZ00_00530</name>
</gene>
<dbReference type="Proteomes" id="UP000703893">
    <property type="component" value="Unassembled WGS sequence"/>
</dbReference>
<dbReference type="InterPro" id="IPR011249">
    <property type="entry name" value="Metalloenz_LuxS/M16"/>
</dbReference>
<comment type="similarity">
    <text evidence="1 2">Belongs to the peptidase M16 family.</text>
</comment>
<evidence type="ECO:0000259" key="4">
    <source>
        <dbReference type="Pfam" id="PF05193"/>
    </source>
</evidence>
<evidence type="ECO:0000313" key="6">
    <source>
        <dbReference type="Proteomes" id="UP000703893"/>
    </source>
</evidence>
<protein>
    <submittedName>
        <fullName evidence="5">Insulinase family protein</fullName>
    </submittedName>
</protein>
<dbReference type="PANTHER" id="PTHR11851">
    <property type="entry name" value="METALLOPROTEASE"/>
    <property type="match status" value="1"/>
</dbReference>
<dbReference type="InterPro" id="IPR001431">
    <property type="entry name" value="Pept_M16_Zn_BS"/>
</dbReference>
<dbReference type="PROSITE" id="PS00143">
    <property type="entry name" value="INSULINASE"/>
    <property type="match status" value="1"/>
</dbReference>
<dbReference type="GO" id="GO:0006508">
    <property type="term" value="P:proteolysis"/>
    <property type="evidence" value="ECO:0007669"/>
    <property type="project" value="InterPro"/>
</dbReference>
<dbReference type="InterPro" id="IPR007863">
    <property type="entry name" value="Peptidase_M16_C"/>
</dbReference>